<reference evidence="1 2" key="1">
    <citation type="submission" date="2018-12" db="EMBL/GenBank/DDBJ databases">
        <title>Flammeovirga pectinis sp. nov., isolated from the gut of the Korean scallop, Patinopecten yessoensis.</title>
        <authorList>
            <person name="Bae J.-W."/>
            <person name="Jeong Y.-S."/>
            <person name="Kang W."/>
        </authorList>
    </citation>
    <scope>NUCLEOTIDE SEQUENCE [LARGE SCALE GENOMIC DNA]</scope>
    <source>
        <strain evidence="1 2">L12M1</strain>
        <plasmid evidence="1 2">unnamed1</plasmid>
    </source>
</reference>
<dbReference type="GO" id="GO:0003676">
    <property type="term" value="F:nucleic acid binding"/>
    <property type="evidence" value="ECO:0007669"/>
    <property type="project" value="InterPro"/>
</dbReference>
<dbReference type="Gene3D" id="3.30.420.10">
    <property type="entry name" value="Ribonuclease H-like superfamily/Ribonuclease H"/>
    <property type="match status" value="1"/>
</dbReference>
<dbReference type="SUPFAM" id="SSF53098">
    <property type="entry name" value="Ribonuclease H-like"/>
    <property type="match status" value="1"/>
</dbReference>
<organism evidence="1 2">
    <name type="scientific">Flammeovirga pectinis</name>
    <dbReference type="NCBI Taxonomy" id="2494373"/>
    <lineage>
        <taxon>Bacteria</taxon>
        <taxon>Pseudomonadati</taxon>
        <taxon>Bacteroidota</taxon>
        <taxon>Cytophagia</taxon>
        <taxon>Cytophagales</taxon>
        <taxon>Flammeovirgaceae</taxon>
        <taxon>Flammeovirga</taxon>
    </lineage>
</organism>
<dbReference type="OrthoDB" id="1114334at2"/>
<evidence type="ECO:0000313" key="2">
    <source>
        <dbReference type="Proteomes" id="UP000267268"/>
    </source>
</evidence>
<proteinExistence type="predicted"/>
<sequence length="186" mass="21846">MENKILVVDIETTGFLNQGGHIAEIGIVELDLQTGAKEIIFDEVCHEKGMTLESVQNSWIVSNGFMTVEEIRHSKNLEVYRSQLQDIFNQYRTGATAYNRSFDFDFLESRRFQFPSKLPCPMELSTDICKVSWNDYYQKWKWPKVEEAYDFFFPDNDYTELHRGADDAFHEADIVMELYRRGVLEI</sequence>
<dbReference type="RefSeq" id="WP_126620519.1">
    <property type="nucleotide sequence ID" value="NZ_CP034564.1"/>
</dbReference>
<gene>
    <name evidence="1" type="ORF">EI427_25645</name>
</gene>
<name>A0A3S9PC43_9BACT</name>
<accession>A0A3S9PC43</accession>
<protein>
    <submittedName>
        <fullName evidence="1">Uncharacterized protein</fullName>
    </submittedName>
</protein>
<dbReference type="Proteomes" id="UP000267268">
    <property type="component" value="Plasmid unnamed1"/>
</dbReference>
<dbReference type="EMBL" id="CP034564">
    <property type="protein sequence ID" value="AZQ65622.1"/>
    <property type="molecule type" value="Genomic_DNA"/>
</dbReference>
<dbReference type="InterPro" id="IPR012337">
    <property type="entry name" value="RNaseH-like_sf"/>
</dbReference>
<keyword evidence="2" id="KW-1185">Reference proteome</keyword>
<evidence type="ECO:0000313" key="1">
    <source>
        <dbReference type="EMBL" id="AZQ65622.1"/>
    </source>
</evidence>
<geneLocation type="plasmid" evidence="1">
    <name>unnamed1</name>
</geneLocation>
<dbReference type="InterPro" id="IPR036397">
    <property type="entry name" value="RNaseH_sf"/>
</dbReference>
<dbReference type="KEGG" id="fll:EI427_25645"/>
<dbReference type="AlphaFoldDB" id="A0A3S9PC43"/>
<dbReference type="GeneID" id="39493350"/>
<keyword evidence="1" id="KW-0614">Plasmid</keyword>